<dbReference type="AlphaFoldDB" id="A0A553WH37"/>
<evidence type="ECO:0000313" key="6">
    <source>
        <dbReference type="Proteomes" id="UP000320160"/>
    </source>
</evidence>
<gene>
    <name evidence="5" type="ORF">FOM92_00780</name>
</gene>
<dbReference type="InterPro" id="IPR045570">
    <property type="entry name" value="Metalloprtase-TldD/E_cen_dom"/>
</dbReference>
<organism evidence="5 6">
    <name type="scientific">Sphingorhabdus contaminans</name>
    <dbReference type="NCBI Taxonomy" id="1343899"/>
    <lineage>
        <taxon>Bacteria</taxon>
        <taxon>Pseudomonadati</taxon>
        <taxon>Pseudomonadota</taxon>
        <taxon>Alphaproteobacteria</taxon>
        <taxon>Sphingomonadales</taxon>
        <taxon>Sphingomonadaceae</taxon>
        <taxon>Sphingorhabdus</taxon>
    </lineage>
</organism>
<comment type="similarity">
    <text evidence="1">Belongs to the peptidase U62 family.</text>
</comment>
<feature type="domain" description="Metalloprotease TldD/E N-terminal" evidence="2">
    <location>
        <begin position="33"/>
        <end position="90"/>
    </location>
</feature>
<dbReference type="Gene3D" id="3.30.2290.10">
    <property type="entry name" value="PmbA/TldD superfamily"/>
    <property type="match status" value="1"/>
</dbReference>
<protein>
    <submittedName>
        <fullName evidence="5">TldD/PmbA family protein</fullName>
    </submittedName>
</protein>
<evidence type="ECO:0000259" key="3">
    <source>
        <dbReference type="Pfam" id="PF19289"/>
    </source>
</evidence>
<dbReference type="InterPro" id="IPR002510">
    <property type="entry name" value="Metalloprtase-TldD/E_N"/>
</dbReference>
<dbReference type="Proteomes" id="UP000320160">
    <property type="component" value="Unassembled WGS sequence"/>
</dbReference>
<dbReference type="InterPro" id="IPR047657">
    <property type="entry name" value="PmbA"/>
</dbReference>
<dbReference type="InterPro" id="IPR045569">
    <property type="entry name" value="Metalloprtase-TldD/E_C"/>
</dbReference>
<reference evidence="5 6" key="1">
    <citation type="submission" date="2019-07" db="EMBL/GenBank/DDBJ databases">
        <authorList>
            <person name="Park M."/>
        </authorList>
    </citation>
    <scope>NUCLEOTIDE SEQUENCE [LARGE SCALE GENOMIC DNA]</scope>
    <source>
        <strain evidence="5 6">KCTC32445</strain>
    </source>
</reference>
<name>A0A553WH37_9SPHN</name>
<dbReference type="Pfam" id="PF19289">
    <property type="entry name" value="PmbA_TldD_3rd"/>
    <property type="match status" value="1"/>
</dbReference>
<comment type="caution">
    <text evidence="5">The sequence shown here is derived from an EMBL/GenBank/DDBJ whole genome shotgun (WGS) entry which is preliminary data.</text>
</comment>
<dbReference type="PANTHER" id="PTHR43421:SF1">
    <property type="entry name" value="METALLOPROTEASE PMBA"/>
    <property type="match status" value="1"/>
</dbReference>
<sequence>MLKPKEALERAENLVSQAVKAGADAADAVYVCDASTEVQVRLGALEDVARSEGEEIGLRVFVGQRSATISSSSLNPSILANLVSRAIDMAKEAPEDQYAGLAPQDLLLKGAVPDLDVDDGQDPDPAMLRASALECEDAARAVAGVTNSEGAGASAARSIFALATSHGFAGVKSSTGYGLSASVLAGEGDAKERDYDWRSARHLADLDSAAAIGTRAGERAVRRVNPGSVKSGAMPVIFDPRVGSSLVGHLLGAISGSSIARKTSFLLDANGTALFDSSISVIDDPLRPRGLASRAFDGEGLPTKRRAIIEKGVLTGWLMESASARQLGLQPTGHASRGVSGAPGVSTSNLHLEGGSVSVSDLIGDIKYGVYVHELVGQGVNLVTGDYSRGAAGFLIIDGEIAGPVSEFTIAGNLKDMFAAMVAADDLEFIRSNNVPTLRVDGMMIASA</sequence>
<proteinExistence type="inferred from homology"/>
<dbReference type="Pfam" id="PF19290">
    <property type="entry name" value="PmbA_TldD_2nd"/>
    <property type="match status" value="1"/>
</dbReference>
<accession>A0A553WH37</accession>
<dbReference type="SUPFAM" id="SSF111283">
    <property type="entry name" value="Putative modulator of DNA gyrase, PmbA/TldD"/>
    <property type="match status" value="1"/>
</dbReference>
<feature type="domain" description="Metalloprotease TldD/E C-terminal" evidence="3">
    <location>
        <begin position="231"/>
        <end position="446"/>
    </location>
</feature>
<dbReference type="EMBL" id="VKKU01000001">
    <property type="protein sequence ID" value="TSB04013.1"/>
    <property type="molecule type" value="Genomic_DNA"/>
</dbReference>
<evidence type="ECO:0000259" key="2">
    <source>
        <dbReference type="Pfam" id="PF01523"/>
    </source>
</evidence>
<dbReference type="Pfam" id="PF01523">
    <property type="entry name" value="PmbA_TldD_1st"/>
    <property type="match status" value="1"/>
</dbReference>
<feature type="domain" description="Metalloprotease TldD/E central" evidence="4">
    <location>
        <begin position="121"/>
        <end position="223"/>
    </location>
</feature>
<dbReference type="OrthoDB" id="9803618at2"/>
<dbReference type="GO" id="GO:0006508">
    <property type="term" value="P:proteolysis"/>
    <property type="evidence" value="ECO:0007669"/>
    <property type="project" value="InterPro"/>
</dbReference>
<evidence type="ECO:0000256" key="1">
    <source>
        <dbReference type="ARBA" id="ARBA00005836"/>
    </source>
</evidence>
<dbReference type="InterPro" id="IPR035068">
    <property type="entry name" value="TldD/PmbA_N"/>
</dbReference>
<dbReference type="PANTHER" id="PTHR43421">
    <property type="entry name" value="METALLOPROTEASE PMBA"/>
    <property type="match status" value="1"/>
</dbReference>
<evidence type="ECO:0000259" key="4">
    <source>
        <dbReference type="Pfam" id="PF19290"/>
    </source>
</evidence>
<dbReference type="GO" id="GO:0008237">
    <property type="term" value="F:metallopeptidase activity"/>
    <property type="evidence" value="ECO:0007669"/>
    <property type="project" value="InterPro"/>
</dbReference>
<dbReference type="InterPro" id="IPR036059">
    <property type="entry name" value="TldD/PmbA_sf"/>
</dbReference>
<dbReference type="GO" id="GO:0005829">
    <property type="term" value="C:cytosol"/>
    <property type="evidence" value="ECO:0007669"/>
    <property type="project" value="TreeGrafter"/>
</dbReference>
<keyword evidence="6" id="KW-1185">Reference proteome</keyword>
<dbReference type="RefSeq" id="WP_143774886.1">
    <property type="nucleotide sequence ID" value="NZ_VKKU01000001.1"/>
</dbReference>
<evidence type="ECO:0000313" key="5">
    <source>
        <dbReference type="EMBL" id="TSB04013.1"/>
    </source>
</evidence>